<feature type="signal peptide" evidence="1">
    <location>
        <begin position="1"/>
        <end position="19"/>
    </location>
</feature>
<keyword evidence="1" id="KW-0732">Signal</keyword>
<feature type="chain" id="PRO_5040111040" evidence="1">
    <location>
        <begin position="20"/>
        <end position="203"/>
    </location>
</feature>
<name>A0A9Q7SFQ5_9MYCO</name>
<proteinExistence type="predicted"/>
<gene>
    <name evidence="2" type="ORF">SAMEA2275694_03198</name>
</gene>
<evidence type="ECO:0000313" key="2">
    <source>
        <dbReference type="EMBL" id="SHX59441.1"/>
    </source>
</evidence>
<sequence length="203" mass="21583">MHFLRSSWATFLPSWVVCAGVALMCLAVSSCGSPTEGPSVTVPATASSQQDLTDFSSIPGQFPSPASLTANGEREAPVGGCVNLSGPGVNAVLTLVDCGSGPYTYRIVQRVNRSRECGDADRSYYRNSKDTGQYTACLDLAWDKGACLNLGNPVTKVACDDPKAPEKYKPIKVVVNTSTVDACPNGGYAHPQRRFTICTQRQP</sequence>
<reference evidence="2 3" key="1">
    <citation type="submission" date="2016-11" db="EMBL/GenBank/DDBJ databases">
        <authorList>
            <consortium name="Pathogen Informatics"/>
        </authorList>
    </citation>
    <scope>NUCLEOTIDE SEQUENCE [LARGE SCALE GENOMIC DNA]</scope>
    <source>
        <strain evidence="2 3">968</strain>
    </source>
</reference>
<evidence type="ECO:0000313" key="3">
    <source>
        <dbReference type="Proteomes" id="UP000185183"/>
    </source>
</evidence>
<dbReference type="PROSITE" id="PS51257">
    <property type="entry name" value="PROKAR_LIPOPROTEIN"/>
    <property type="match status" value="1"/>
</dbReference>
<dbReference type="EMBL" id="FSFA01000004">
    <property type="protein sequence ID" value="SHX59441.1"/>
    <property type="molecule type" value="Genomic_DNA"/>
</dbReference>
<organism evidence="2 3">
    <name type="scientific">Mycobacteroides abscessus subsp. bolletii</name>
    <dbReference type="NCBI Taxonomy" id="319705"/>
    <lineage>
        <taxon>Bacteria</taxon>
        <taxon>Bacillati</taxon>
        <taxon>Actinomycetota</taxon>
        <taxon>Actinomycetes</taxon>
        <taxon>Mycobacteriales</taxon>
        <taxon>Mycobacteriaceae</taxon>
        <taxon>Mycobacteroides</taxon>
        <taxon>Mycobacteroides abscessus</taxon>
    </lineage>
</organism>
<accession>A0A9Q7SFQ5</accession>
<evidence type="ECO:0000256" key="1">
    <source>
        <dbReference type="SAM" id="SignalP"/>
    </source>
</evidence>
<protein>
    <submittedName>
        <fullName evidence="2">Liporotein LppU</fullName>
    </submittedName>
</protein>
<dbReference type="Proteomes" id="UP000185183">
    <property type="component" value="Unassembled WGS sequence"/>
</dbReference>
<comment type="caution">
    <text evidence="2">The sequence shown here is derived from an EMBL/GenBank/DDBJ whole genome shotgun (WGS) entry which is preliminary data.</text>
</comment>
<dbReference type="AlphaFoldDB" id="A0A9Q7SFQ5"/>